<proteinExistence type="inferred from homology"/>
<dbReference type="Gene3D" id="3.40.1160.10">
    <property type="entry name" value="Acetylglutamate kinase-like"/>
    <property type="match status" value="1"/>
</dbReference>
<dbReference type="AlphaFoldDB" id="A0A4P6P3I6"/>
<dbReference type="GO" id="GO:0009089">
    <property type="term" value="P:lysine biosynthetic process via diaminopimelate"/>
    <property type="evidence" value="ECO:0007669"/>
    <property type="project" value="UniProtKB-UniRule"/>
</dbReference>
<evidence type="ECO:0000256" key="3">
    <source>
        <dbReference type="ARBA" id="ARBA00005056"/>
    </source>
</evidence>
<dbReference type="SUPFAM" id="SSF55347">
    <property type="entry name" value="Glyceraldehyde-3-phosphate dehydrogenase-like, C-terminal domain"/>
    <property type="match status" value="1"/>
</dbReference>
<dbReference type="PANTHER" id="PTHR43070:SF5">
    <property type="entry name" value="HOMOSERINE DEHYDROGENASE"/>
    <property type="match status" value="1"/>
</dbReference>
<dbReference type="Pfam" id="PF00696">
    <property type="entry name" value="AA_kinase"/>
    <property type="match status" value="1"/>
</dbReference>
<dbReference type="SUPFAM" id="SSF51735">
    <property type="entry name" value="NAD(P)-binding Rossmann-fold domains"/>
    <property type="match status" value="1"/>
</dbReference>
<dbReference type="InterPro" id="IPR005106">
    <property type="entry name" value="Asp/hSer_DH_NAD-bd"/>
</dbReference>
<keyword evidence="13 17" id="KW-0418">Kinase</keyword>
<comment type="subunit">
    <text evidence="13">Homotetramer.</text>
</comment>
<comment type="pathway">
    <text evidence="3 13">Amino-acid biosynthesis; L-threonine biosynthesis; L-threonine from L-aspartate: step 3/5.</text>
</comment>
<dbReference type="GO" id="GO:0004412">
    <property type="term" value="F:homoserine dehydrogenase activity"/>
    <property type="evidence" value="ECO:0007669"/>
    <property type="project" value="UniProtKB-UniRule"/>
</dbReference>
<evidence type="ECO:0000256" key="10">
    <source>
        <dbReference type="ARBA" id="ARBA00023167"/>
    </source>
</evidence>
<feature type="domain" description="Aspartate/homoserine dehydrogenase NAD-binding" evidence="16">
    <location>
        <begin position="476"/>
        <end position="606"/>
    </location>
</feature>
<dbReference type="InterPro" id="IPR001342">
    <property type="entry name" value="HDH_cat"/>
</dbReference>
<dbReference type="PROSITE" id="PS00324">
    <property type="entry name" value="ASPARTOKINASE"/>
    <property type="match status" value="1"/>
</dbReference>
<dbReference type="GO" id="GO:0005524">
    <property type="term" value="F:ATP binding"/>
    <property type="evidence" value="ECO:0007669"/>
    <property type="project" value="UniProtKB-UniRule"/>
</dbReference>
<dbReference type="OrthoDB" id="9799110at2"/>
<evidence type="ECO:0000256" key="8">
    <source>
        <dbReference type="ARBA" id="ARBA00022857"/>
    </source>
</evidence>
<keyword evidence="13" id="KW-0067">ATP-binding</keyword>
<dbReference type="UniPathway" id="UPA00051">
    <property type="reaction ID" value="UER00462"/>
</dbReference>
<dbReference type="PANTHER" id="PTHR43070">
    <property type="match status" value="1"/>
</dbReference>
<evidence type="ECO:0000313" key="17">
    <source>
        <dbReference type="EMBL" id="QBG35883.1"/>
    </source>
</evidence>
<dbReference type="InterPro" id="IPR018042">
    <property type="entry name" value="Aspartate_kinase_CS"/>
</dbReference>
<dbReference type="GO" id="GO:0050661">
    <property type="term" value="F:NADP binding"/>
    <property type="evidence" value="ECO:0007669"/>
    <property type="project" value="UniProtKB-UniRule"/>
</dbReference>
<comment type="catalytic activity">
    <reaction evidence="12">
        <text>L-homoserine + NAD(+) = L-aspartate 4-semialdehyde + NADH + H(+)</text>
        <dbReference type="Rhea" id="RHEA:15757"/>
        <dbReference type="ChEBI" id="CHEBI:15378"/>
        <dbReference type="ChEBI" id="CHEBI:57476"/>
        <dbReference type="ChEBI" id="CHEBI:57540"/>
        <dbReference type="ChEBI" id="CHEBI:57945"/>
        <dbReference type="ChEBI" id="CHEBI:537519"/>
        <dbReference type="EC" id="1.1.1.3"/>
    </reaction>
    <physiologicalReaction direction="right-to-left" evidence="12">
        <dbReference type="Rhea" id="RHEA:15759"/>
    </physiologicalReaction>
</comment>
<dbReference type="Gene3D" id="1.20.120.1320">
    <property type="entry name" value="Aspartokinase, catalytic domain"/>
    <property type="match status" value="1"/>
</dbReference>
<evidence type="ECO:0000256" key="11">
    <source>
        <dbReference type="ARBA" id="ARBA00048841"/>
    </source>
</evidence>
<dbReference type="InterPro" id="IPR042199">
    <property type="entry name" value="AsparK_Bifunc_asparK/hSer_DH"/>
</dbReference>
<keyword evidence="10" id="KW-0486">Methionine biosynthesis</keyword>
<dbReference type="InterPro" id="IPR036393">
    <property type="entry name" value="AceGlu_kinase-like_sf"/>
</dbReference>
<evidence type="ECO:0000256" key="4">
    <source>
        <dbReference type="ARBA" id="ARBA00005062"/>
    </source>
</evidence>
<comment type="pathway">
    <text evidence="2 13">Amino-acid biosynthesis; L-methionine biosynthesis via de novo pathway; L-homoserine from L-aspartate: step 1/3.</text>
</comment>
<keyword evidence="9 13" id="KW-0560">Oxidoreductase</keyword>
<dbReference type="Pfam" id="PF03447">
    <property type="entry name" value="NAD_binding_3"/>
    <property type="match status" value="1"/>
</dbReference>
<keyword evidence="13 17" id="KW-0808">Transferase</keyword>
<dbReference type="PIRSF" id="PIRSF000727">
    <property type="entry name" value="ThrA"/>
    <property type="match status" value="1"/>
</dbReference>
<dbReference type="InterPro" id="IPR036291">
    <property type="entry name" value="NAD(P)-bd_dom_sf"/>
</dbReference>
<evidence type="ECO:0000259" key="15">
    <source>
        <dbReference type="Pfam" id="PF00742"/>
    </source>
</evidence>
<dbReference type="NCBIfam" id="NF007003">
    <property type="entry name" value="PRK09466.1"/>
    <property type="match status" value="1"/>
</dbReference>
<dbReference type="GO" id="GO:0009088">
    <property type="term" value="P:threonine biosynthetic process"/>
    <property type="evidence" value="ECO:0007669"/>
    <property type="project" value="UniProtKB-UniRule"/>
</dbReference>
<comment type="similarity">
    <text evidence="13">In the C-terminal section; belongs to the homoserine dehydrogenase family.</text>
</comment>
<evidence type="ECO:0000256" key="5">
    <source>
        <dbReference type="ARBA" id="ARBA00005139"/>
    </source>
</evidence>
<dbReference type="GO" id="GO:0004072">
    <property type="term" value="F:aspartate kinase activity"/>
    <property type="evidence" value="ECO:0007669"/>
    <property type="project" value="UniProtKB-UniRule"/>
</dbReference>
<comment type="pathway">
    <text evidence="4 13">Amino-acid biosynthesis; L-methionine biosynthesis via de novo pathway; L-homoserine from L-aspartate: step 3/3.</text>
</comment>
<dbReference type="InterPro" id="IPR049638">
    <property type="entry name" value="AK-HD"/>
</dbReference>
<comment type="catalytic activity">
    <reaction evidence="13">
        <text>L-aspartate + ATP = 4-phospho-L-aspartate + ADP</text>
        <dbReference type="Rhea" id="RHEA:23776"/>
        <dbReference type="ChEBI" id="CHEBI:29991"/>
        <dbReference type="ChEBI" id="CHEBI:30616"/>
        <dbReference type="ChEBI" id="CHEBI:57535"/>
        <dbReference type="ChEBI" id="CHEBI:456216"/>
        <dbReference type="EC" id="2.7.2.4"/>
    </reaction>
</comment>
<sequence>MTQTQLNVEQSNATSFDAVTENHLAKHAIQVHKFGGSSLASSQCINRVLEIIKSHCQINDIIVVSANGDTTDHLFSLYQLAQEQLQASLEEQDPRPLEAAVAALSKQQQALITELLNANNAKQLIHSLAADIEQLKAWLTGDLSAHHNNILAFGELWSARLLSALLNEKLCPSNSIDARDFLVIDNEVDCLVDTATSAAQLRQHRQFGKLAVITGYISKDERGHTCTLGRNGSDYSATIVASLVDARNVTLWTDVDGIYSADPRIVPSARKLHRLPNGVAKELGRLGNPVLHAKTLLPLINPLTEHHTHLHVASSFDAQVAGTEIGKFGQIAKQELSVTYLNDLLLAHSESFIGEAANKVRAEFAPICVDDKQGFVVITQAQQKALSQWLASHDTEVKFNPVSIIATVGHKVAERGDIKARFKRSLRSVKPLHLVNSDNSHSVIAILSEPCTPEILNNVHHDMTKDARHIGLVVAGLGNIGQRFLELLPSQLAKVEALENTHLVGLLSSKKALINNDGIDVNQALSLFEQDSQGYDNQQLLSWLSHHPYDELIVVDITPSEDFSLLYEQFFQQGIHVIGANKWAASSSTAHYNNLIQQAERHHSIWLGNTTVGAGLPINFAIDDLRHSGDEINQIAGIFSGTLSWLFETYDGSTSFSSLMLDALQQGITEPDPREDLSGRDVQRKLLILARKAGFELSLDDIDCQNLVPEHLQALDTQAFLARADELDEFFADQLARANADNACIRYVARLQATPQDDSANGLKLTAKVSLEVLAKTDAFANLTPCDNIFQISSRWYQDNPLIIRGPGAGRDVTAGGLHSDLVNICQQLASKQNQVKIKGIN</sequence>
<evidence type="ECO:0000256" key="13">
    <source>
        <dbReference type="PIRNR" id="PIRNR000727"/>
    </source>
</evidence>
<dbReference type="PROSITE" id="PS01042">
    <property type="entry name" value="HOMOSER_DHGENASE"/>
    <property type="match status" value="1"/>
</dbReference>
<dbReference type="SUPFAM" id="SSF53633">
    <property type="entry name" value="Carbamate kinase-like"/>
    <property type="match status" value="1"/>
</dbReference>
<evidence type="ECO:0000256" key="9">
    <source>
        <dbReference type="ARBA" id="ARBA00023002"/>
    </source>
</evidence>
<dbReference type="EC" id="1.1.1.3" evidence="13"/>
<protein>
    <recommendedName>
        <fullName evidence="13">Bifunctional aspartokinase/homoserine dehydrogenase</fullName>
    </recommendedName>
    <domain>
        <recommendedName>
            <fullName evidence="13">Aspartokinase</fullName>
            <ecNumber evidence="13">2.7.2.4</ecNumber>
        </recommendedName>
    </domain>
    <domain>
        <recommendedName>
            <fullName evidence="13">Homoserine dehydrogenase</fullName>
            <ecNumber evidence="13">1.1.1.3</ecNumber>
        </recommendedName>
    </domain>
</protein>
<dbReference type="Gene3D" id="3.40.50.720">
    <property type="entry name" value="NAD(P)-binding Rossmann-like Domain"/>
    <property type="match status" value="1"/>
</dbReference>
<feature type="domain" description="Homoserine dehydrogenase catalytic" evidence="15">
    <location>
        <begin position="618"/>
        <end position="823"/>
    </location>
</feature>
<evidence type="ECO:0000259" key="14">
    <source>
        <dbReference type="Pfam" id="PF00696"/>
    </source>
</evidence>
<dbReference type="UniPathway" id="UPA00034">
    <property type="reaction ID" value="UER00015"/>
</dbReference>
<comment type="pathway">
    <text evidence="13">Amino-acid biosynthesis; L-lysine biosynthesis via DAP pathway; (S)-tetrahydrodipicolinate from L-aspartate: step 1/4.</text>
</comment>
<dbReference type="GO" id="GO:0009090">
    <property type="term" value="P:homoserine biosynthetic process"/>
    <property type="evidence" value="ECO:0007669"/>
    <property type="project" value="UniProtKB-ARBA"/>
</dbReference>
<evidence type="ECO:0000259" key="16">
    <source>
        <dbReference type="Pfam" id="PF03447"/>
    </source>
</evidence>
<keyword evidence="6 13" id="KW-0028">Amino-acid biosynthesis</keyword>
<gene>
    <name evidence="17" type="ORF">EMK97_09220</name>
</gene>
<comment type="cofactor">
    <cofactor evidence="1">
        <name>a metal cation</name>
        <dbReference type="ChEBI" id="CHEBI:25213"/>
    </cofactor>
</comment>
<dbReference type="Pfam" id="PF00742">
    <property type="entry name" value="Homoserine_dh"/>
    <property type="match status" value="1"/>
</dbReference>
<organism evidence="17 18">
    <name type="scientific">Litorilituus sediminis</name>
    <dbReference type="NCBI Taxonomy" id="718192"/>
    <lineage>
        <taxon>Bacteria</taxon>
        <taxon>Pseudomonadati</taxon>
        <taxon>Pseudomonadota</taxon>
        <taxon>Gammaproteobacteria</taxon>
        <taxon>Alteromonadales</taxon>
        <taxon>Colwelliaceae</taxon>
        <taxon>Litorilituus</taxon>
    </lineage>
</organism>
<keyword evidence="7" id="KW-0791">Threonine biosynthesis</keyword>
<dbReference type="KEGG" id="lsd:EMK97_09220"/>
<evidence type="ECO:0000313" key="18">
    <source>
        <dbReference type="Proteomes" id="UP000290244"/>
    </source>
</evidence>
<dbReference type="GO" id="GO:0009086">
    <property type="term" value="P:methionine biosynthetic process"/>
    <property type="evidence" value="ECO:0007669"/>
    <property type="project" value="UniProtKB-KW"/>
</dbReference>
<dbReference type="RefSeq" id="WP_130601492.1">
    <property type="nucleotide sequence ID" value="NZ_CP034759.1"/>
</dbReference>
<dbReference type="UniPathway" id="UPA00050">
    <property type="reaction ID" value="UER00063"/>
</dbReference>
<evidence type="ECO:0000256" key="7">
    <source>
        <dbReference type="ARBA" id="ARBA00022697"/>
    </source>
</evidence>
<accession>A0A4P6P3I6</accession>
<comment type="similarity">
    <text evidence="13">In the N-terminal section; belongs to the aspartokinase family.</text>
</comment>
<dbReference type="EC" id="2.7.2.4" evidence="13"/>
<dbReference type="InterPro" id="IPR011147">
    <property type="entry name" value="Bifunc_Aspkin/hSer_DH"/>
</dbReference>
<dbReference type="FunFam" id="3.30.360.10:FF:000006">
    <property type="entry name" value="Bifunctional aspartokinase/homoserine dehydrogenase"/>
    <property type="match status" value="1"/>
</dbReference>
<comment type="pathway">
    <text evidence="5 13">Amino-acid biosynthesis; L-threonine biosynthesis; L-threonine from L-aspartate: step 1/5.</text>
</comment>
<evidence type="ECO:0000256" key="1">
    <source>
        <dbReference type="ARBA" id="ARBA00001920"/>
    </source>
</evidence>
<dbReference type="InterPro" id="IPR001048">
    <property type="entry name" value="Asp/Glu/Uridylate_kinase"/>
</dbReference>
<dbReference type="InterPro" id="IPR019811">
    <property type="entry name" value="HDH_CS"/>
</dbReference>
<feature type="domain" description="Aspartate/glutamate/uridylate kinase" evidence="14">
    <location>
        <begin position="29"/>
        <end position="301"/>
    </location>
</feature>
<dbReference type="Proteomes" id="UP000290244">
    <property type="component" value="Chromosome"/>
</dbReference>
<comment type="catalytic activity">
    <reaction evidence="11">
        <text>L-homoserine + NADP(+) = L-aspartate 4-semialdehyde + NADPH + H(+)</text>
        <dbReference type="Rhea" id="RHEA:15761"/>
        <dbReference type="ChEBI" id="CHEBI:15378"/>
        <dbReference type="ChEBI" id="CHEBI:57476"/>
        <dbReference type="ChEBI" id="CHEBI:57783"/>
        <dbReference type="ChEBI" id="CHEBI:58349"/>
        <dbReference type="ChEBI" id="CHEBI:537519"/>
        <dbReference type="EC" id="1.1.1.3"/>
    </reaction>
    <physiologicalReaction direction="right-to-left" evidence="11">
        <dbReference type="Rhea" id="RHEA:15763"/>
    </physiologicalReaction>
</comment>
<reference evidence="17 18" key="1">
    <citation type="submission" date="2018-12" db="EMBL/GenBank/DDBJ databases">
        <title>Complete genome of Litorilituus sediminis.</title>
        <authorList>
            <person name="Liu A."/>
            <person name="Rong J."/>
        </authorList>
    </citation>
    <scope>NUCLEOTIDE SEQUENCE [LARGE SCALE GENOMIC DNA]</scope>
    <source>
        <strain evidence="17 18">JCM 17549</strain>
    </source>
</reference>
<keyword evidence="13" id="KW-0547">Nucleotide-binding</keyword>
<dbReference type="Gene3D" id="3.30.360.10">
    <property type="entry name" value="Dihydrodipicolinate Reductase, domain 2"/>
    <property type="match status" value="1"/>
</dbReference>
<keyword evidence="18" id="KW-1185">Reference proteome</keyword>
<dbReference type="EMBL" id="CP034759">
    <property type="protein sequence ID" value="QBG35883.1"/>
    <property type="molecule type" value="Genomic_DNA"/>
</dbReference>
<name>A0A4P6P3I6_9GAMM</name>
<evidence type="ECO:0000256" key="6">
    <source>
        <dbReference type="ARBA" id="ARBA00022605"/>
    </source>
</evidence>
<evidence type="ECO:0000256" key="2">
    <source>
        <dbReference type="ARBA" id="ARBA00004986"/>
    </source>
</evidence>
<keyword evidence="8 13" id="KW-0521">NADP</keyword>
<evidence type="ECO:0000256" key="12">
    <source>
        <dbReference type="ARBA" id="ARBA00049031"/>
    </source>
</evidence>